<feature type="domain" description="Fibronectin type-III" evidence="1">
    <location>
        <begin position="901"/>
        <end position="1003"/>
    </location>
</feature>
<dbReference type="CDD" id="cd00063">
    <property type="entry name" value="FN3"/>
    <property type="match status" value="1"/>
</dbReference>
<protein>
    <submittedName>
        <fullName evidence="2">Putative tail protein</fullName>
    </submittedName>
</protein>
<sequence>MIAIPYLSPAIAASGWFKALELTGKMAELLPKLIAGGTVFLGQMFINAILPVPKPDVPELGAGSPTYSWAAQGNIALAGTPCPAMYGTHRVKPPRIDRYISQADDKLYLNMLYLVADHSVDSIYDVRINKTDVSDFSEAKIQIRLGDLQQSAIEWFLDTFYEIPVGIEIPKAEQNITDKYFVQLPEGVEKGPITGARVDTTCITSFWFGMVGYTYHIIVGGELGYWPVDVAADYTVRCSIKKVGDPSWTTKDITERSTGRVTKYFRTVFRSLLSGQYQVKMLLVSVVPVDPPADGVLAASPEFWWEGISTNDFQTSAIADINRNDFDRLVVWISFPSGLYKASFSDTSFSSMTVKIRAEVRADSDPAGEWIGLTRTITEAKNEPFQRDIVFEDLPRDYYTVQVFFEETPPSGVEYVCRAVFDRIQLVTKDDFGYPGASLLAVKALASEHLSGSDPVVDCMAARDYVPVFNGTEADIEGISLAAMPVFTWTAHPLQVGDYVRMDGITQAKWTIFMGWPWKVATIDVNTFTVEGAPDTSAFGAYVPGTDPGIFSHWEPKLASNPAWQSYDMHTNDQYGHGVNKDRMILADFQDWADWCDDLEAYRSKTDEYVFRSHLYMDVSKQMGDWLSHPALLGWGTVCQKGSDIGVLIDKPQEASQMFDMGNIKSGSFKIRYMRQENRTNWVEATYYDENRDYARRMVPVPRQDYVEGDPDQVYLPTQIDMKGCIDRTLAGYHSAHLLAGNQLIKKIVEFEVGVDALGCILMDLATVSHDLPLWGWSGRVVSAAASTVTLDRTLTLQVDVTYYVKVRHQTDVDADGYDDFEVRQTVPVVEETETDTLTLTAPWTNVPIQHAVYEVHSSAAIADFLITKITRSSEQYRKVTLIEYDEDIYRPDLAISPDPTPSELTLVENLQAIEVFMWQSPEGRSYVYLSWSGRGFFFNVWYRVKDSGSWTYNGNTGNTWYKIYELTPRTTYEFAVSGTGSPDTGETVELFYKGWGTRLPPLRGPSGLRVIDDSTDNIGEWTGIDLHVEWNDTSAYEQPIDTPAGIYPPVWTFTSYRIKLQEYFTKITLMEEIITTTGGKYSYTRNTNDSIAKGFAYPQPDLWLQVWGRTADGKESLTPSKLRCTNPPPAAPANLIGISKIGGVQFTWDYLSIRGYFLRSKVEDDSWSSWIFVETNSYFRHLTAAEIIAHRKIRCTIYIQMGAVDYFIQFSGVEDSGNSTSVGETFLTDTAKSWVVNEWAGYFLVDFVKGAREIISNTANTLTVNGTPIAGHYTIHSVVEANAIANQPFDRYMDVGIALGAGITGTEEDIYDGDLDSGGVTVT</sequence>
<proteinExistence type="predicted"/>
<accession>A0A6M3XGM2</accession>
<evidence type="ECO:0000313" key="2">
    <source>
        <dbReference type="EMBL" id="QJH95645.1"/>
    </source>
</evidence>
<gene>
    <name evidence="2" type="ORF">TM448B00492_0004</name>
</gene>
<dbReference type="Gene3D" id="2.60.40.10">
    <property type="entry name" value="Immunoglobulins"/>
    <property type="match status" value="1"/>
</dbReference>
<dbReference type="InterPro" id="IPR013783">
    <property type="entry name" value="Ig-like_fold"/>
</dbReference>
<dbReference type="PROSITE" id="PS50853">
    <property type="entry name" value="FN3"/>
    <property type="match status" value="1"/>
</dbReference>
<dbReference type="Pfam" id="PF24801">
    <property type="entry name" value="FNIII-A_GpJ"/>
    <property type="match status" value="1"/>
</dbReference>
<name>A0A6M3XGM2_9ZZZZ</name>
<organism evidence="2">
    <name type="scientific">viral metagenome</name>
    <dbReference type="NCBI Taxonomy" id="1070528"/>
    <lineage>
        <taxon>unclassified sequences</taxon>
        <taxon>metagenomes</taxon>
        <taxon>organismal metagenomes</taxon>
    </lineage>
</organism>
<dbReference type="InterPro" id="IPR003961">
    <property type="entry name" value="FN3_dom"/>
</dbReference>
<dbReference type="EMBL" id="MT144625">
    <property type="protein sequence ID" value="QJH95645.1"/>
    <property type="molecule type" value="Genomic_DNA"/>
</dbReference>
<dbReference type="InterPro" id="IPR053171">
    <property type="entry name" value="Viral_Tip_Attach_Protein"/>
</dbReference>
<dbReference type="PANTHER" id="PTHR36251">
    <property type="entry name" value="FELS-1 PROPHAGE HOST SPECIFICITY PROTEIN-RELATED"/>
    <property type="match status" value="1"/>
</dbReference>
<dbReference type="SUPFAM" id="SSF49265">
    <property type="entry name" value="Fibronectin type III"/>
    <property type="match status" value="1"/>
</dbReference>
<evidence type="ECO:0000259" key="1">
    <source>
        <dbReference type="PROSITE" id="PS50853"/>
    </source>
</evidence>
<dbReference type="InterPro" id="IPR036116">
    <property type="entry name" value="FN3_sf"/>
</dbReference>
<dbReference type="PANTHER" id="PTHR36251:SF2">
    <property type="entry name" value="GIFSY-2 PROPHAGE HOST SPECIFICITY PROTEIN J, PHAGE LAMBDA"/>
    <property type="match status" value="1"/>
</dbReference>
<reference evidence="2" key="1">
    <citation type="submission" date="2020-03" db="EMBL/GenBank/DDBJ databases">
        <title>The deep terrestrial virosphere.</title>
        <authorList>
            <person name="Holmfeldt K."/>
            <person name="Nilsson E."/>
            <person name="Simone D."/>
            <person name="Lopez-Fernandez M."/>
            <person name="Wu X."/>
            <person name="de Brujin I."/>
            <person name="Lundin D."/>
            <person name="Andersson A."/>
            <person name="Bertilsson S."/>
            <person name="Dopson M."/>
        </authorList>
    </citation>
    <scope>NUCLEOTIDE SEQUENCE</scope>
    <source>
        <strain evidence="2">TM448B00492</strain>
    </source>
</reference>
<dbReference type="InterPro" id="IPR055385">
    <property type="entry name" value="GpJ_HDII-ins2"/>
</dbReference>